<evidence type="ECO:0000313" key="3">
    <source>
        <dbReference type="EMBL" id="MCM8556927.1"/>
    </source>
</evidence>
<dbReference type="PRINTS" id="PR00625">
    <property type="entry name" value="JDOMAIN"/>
</dbReference>
<comment type="caution">
    <text evidence="3">The sequence shown here is derived from an EMBL/GenBank/DDBJ whole genome shotgun (WGS) entry which is preliminary data.</text>
</comment>
<dbReference type="Gene3D" id="1.10.287.110">
    <property type="entry name" value="DnaJ domain"/>
    <property type="match status" value="1"/>
</dbReference>
<dbReference type="SMART" id="SM00271">
    <property type="entry name" value="DnaJ"/>
    <property type="match status" value="1"/>
</dbReference>
<dbReference type="InterPro" id="IPR001623">
    <property type="entry name" value="DnaJ_domain"/>
</dbReference>
<keyword evidence="4" id="KW-1185">Reference proteome</keyword>
<dbReference type="PROSITE" id="PS50076">
    <property type="entry name" value="DNAJ_2"/>
    <property type="match status" value="1"/>
</dbReference>
<proteinExistence type="predicted"/>
<dbReference type="InterPro" id="IPR036869">
    <property type="entry name" value="J_dom_sf"/>
</dbReference>
<sequence>MPRAKRSDDWGFPRWRPYGDKGKEAAKVRLCDRVDCSEVGDRPAPKSPNSPERWYFCEKHAAEYNKNWDYFQGLTKEDAKKRAAEEARDASGFRQSAHYQWAGPGDGNRSREEMRALDLFGLEPDVDFAEVRKVYRARAKELHPDVNPGDEEAAAEFQKVKAAYDVLKSAEDRRLALGS</sequence>
<feature type="domain" description="J" evidence="2">
    <location>
        <begin position="115"/>
        <end position="179"/>
    </location>
</feature>
<gene>
    <name evidence="3" type="ORF">NDO55_03735</name>
</gene>
<dbReference type="Proteomes" id="UP001155128">
    <property type="component" value="Unassembled WGS sequence"/>
</dbReference>
<evidence type="ECO:0000259" key="2">
    <source>
        <dbReference type="PROSITE" id="PS50076"/>
    </source>
</evidence>
<name>A0A9X2EG87_9SPHN</name>
<evidence type="ECO:0000313" key="4">
    <source>
        <dbReference type="Proteomes" id="UP001155128"/>
    </source>
</evidence>
<dbReference type="CDD" id="cd06257">
    <property type="entry name" value="DnaJ"/>
    <property type="match status" value="1"/>
</dbReference>
<feature type="region of interest" description="Disordered" evidence="1">
    <location>
        <begin position="1"/>
        <end position="20"/>
    </location>
</feature>
<dbReference type="RefSeq" id="WP_252112547.1">
    <property type="nucleotide sequence ID" value="NZ_JAMSHT010000001.1"/>
</dbReference>
<reference evidence="3" key="1">
    <citation type="submission" date="2022-06" db="EMBL/GenBank/DDBJ databases">
        <title>Sphingomicrobium sedimins sp. nov., a marine bacterium isolated from tidal flat.</title>
        <authorList>
            <person name="Kim C.-H."/>
            <person name="Yoo Y."/>
            <person name="Kim J.-J."/>
        </authorList>
    </citation>
    <scope>NUCLEOTIDE SEQUENCE</scope>
    <source>
        <strain evidence="3">GRR-S6-50</strain>
    </source>
</reference>
<dbReference type="AlphaFoldDB" id="A0A9X2EG87"/>
<feature type="compositionally biased region" description="Basic and acidic residues" evidence="1">
    <location>
        <begin position="82"/>
        <end position="91"/>
    </location>
</feature>
<dbReference type="SUPFAM" id="SSF46565">
    <property type="entry name" value="Chaperone J-domain"/>
    <property type="match status" value="1"/>
</dbReference>
<dbReference type="InterPro" id="IPR050817">
    <property type="entry name" value="DjlA_DnaK_co-chaperone"/>
</dbReference>
<protein>
    <submittedName>
        <fullName evidence="3">J domain-containing protein</fullName>
    </submittedName>
</protein>
<dbReference type="EMBL" id="JAMSHT010000001">
    <property type="protein sequence ID" value="MCM8556927.1"/>
    <property type="molecule type" value="Genomic_DNA"/>
</dbReference>
<dbReference type="PANTHER" id="PTHR24074">
    <property type="entry name" value="CO-CHAPERONE PROTEIN DJLA"/>
    <property type="match status" value="1"/>
</dbReference>
<feature type="region of interest" description="Disordered" evidence="1">
    <location>
        <begin position="82"/>
        <end position="109"/>
    </location>
</feature>
<organism evidence="3 4">
    <name type="scientific">Sphingomicrobium sediminis</name>
    <dbReference type="NCBI Taxonomy" id="2950949"/>
    <lineage>
        <taxon>Bacteria</taxon>
        <taxon>Pseudomonadati</taxon>
        <taxon>Pseudomonadota</taxon>
        <taxon>Alphaproteobacteria</taxon>
        <taxon>Sphingomonadales</taxon>
        <taxon>Sphingomonadaceae</taxon>
        <taxon>Sphingomicrobium</taxon>
    </lineage>
</organism>
<dbReference type="Pfam" id="PF00226">
    <property type="entry name" value="DnaJ"/>
    <property type="match status" value="1"/>
</dbReference>
<accession>A0A9X2EG87</accession>
<evidence type="ECO:0000256" key="1">
    <source>
        <dbReference type="SAM" id="MobiDB-lite"/>
    </source>
</evidence>